<evidence type="ECO:0000256" key="3">
    <source>
        <dbReference type="ARBA" id="ARBA00022692"/>
    </source>
</evidence>
<dbReference type="SUPFAM" id="SSF103481">
    <property type="entry name" value="Multidrug resistance efflux transporter EmrE"/>
    <property type="match status" value="1"/>
</dbReference>
<accession>A0A7J7HHZ9</accession>
<dbReference type="PANTHER" id="PTHR31218">
    <property type="entry name" value="WAT1-RELATED PROTEIN"/>
    <property type="match status" value="1"/>
</dbReference>
<feature type="transmembrane region" description="Helical" evidence="6">
    <location>
        <begin position="12"/>
        <end position="31"/>
    </location>
</feature>
<feature type="transmembrane region" description="Helical" evidence="6">
    <location>
        <begin position="95"/>
        <end position="114"/>
    </location>
</feature>
<dbReference type="GO" id="GO:0016020">
    <property type="term" value="C:membrane"/>
    <property type="evidence" value="ECO:0007669"/>
    <property type="project" value="UniProtKB-SubCell"/>
</dbReference>
<reference evidence="9" key="1">
    <citation type="journal article" date="2020" name="Nat. Commun.">
        <title>Genome assembly of wild tea tree DASZ reveals pedigree and selection history of tea varieties.</title>
        <authorList>
            <person name="Zhang W."/>
            <person name="Zhang Y."/>
            <person name="Qiu H."/>
            <person name="Guo Y."/>
            <person name="Wan H."/>
            <person name="Zhang X."/>
            <person name="Scossa F."/>
            <person name="Alseekh S."/>
            <person name="Zhang Q."/>
            <person name="Wang P."/>
            <person name="Xu L."/>
            <person name="Schmidt M.H."/>
            <person name="Jia X."/>
            <person name="Li D."/>
            <person name="Zhu A."/>
            <person name="Guo F."/>
            <person name="Chen W."/>
            <person name="Ni D."/>
            <person name="Usadel B."/>
            <person name="Fernie A.R."/>
            <person name="Wen W."/>
        </authorList>
    </citation>
    <scope>NUCLEOTIDE SEQUENCE [LARGE SCALE GENOMIC DNA]</scope>
    <source>
        <strain evidence="9">cv. G240</strain>
    </source>
</reference>
<evidence type="ECO:0000256" key="5">
    <source>
        <dbReference type="ARBA" id="ARBA00023136"/>
    </source>
</evidence>
<evidence type="ECO:0000313" key="8">
    <source>
        <dbReference type="EMBL" id="KAF5952027.1"/>
    </source>
</evidence>
<feature type="domain" description="EamA" evidence="7">
    <location>
        <begin position="66"/>
        <end position="203"/>
    </location>
</feature>
<keyword evidence="5 6" id="KW-0472">Membrane</keyword>
<reference evidence="8 9" key="2">
    <citation type="submission" date="2020-07" db="EMBL/GenBank/DDBJ databases">
        <title>Genome assembly of wild tea tree DASZ reveals pedigree and selection history of tea varieties.</title>
        <authorList>
            <person name="Zhang W."/>
        </authorList>
    </citation>
    <scope>NUCLEOTIDE SEQUENCE [LARGE SCALE GENOMIC DNA]</scope>
    <source>
        <strain evidence="9">cv. G240</strain>
        <tissue evidence="8">Leaf</tissue>
    </source>
</reference>
<sequence>MERLGLGTTIGKMKVAGTLMCIGGAMLLIFYKGVELNISSTNVDLLHHKGGHMATLHPHDSNNVVGALLVVSCCVSVAIGLIVQAKMIQDYPCVYSSTALMMTMAAIQAIGFALCMDRDWSKWKLGWNLRLLTVSYSGIVASGVTFTLMAWCVQIRGPLFVSIFSPVMLVLVAIAGLLLLDEKLHLGSVLGAGVIVCGLYIVLKGKSKELKRITQLMPSKSSKESEHIDIIVTSLTDNNNGSSDNITVVEEEEEEEVSSEVEGVFNLDQMSSHEIVAI</sequence>
<dbReference type="EMBL" id="JACBKZ010000004">
    <property type="protein sequence ID" value="KAF5952027.1"/>
    <property type="molecule type" value="Genomic_DNA"/>
</dbReference>
<feature type="transmembrane region" description="Helical" evidence="6">
    <location>
        <begin position="186"/>
        <end position="203"/>
    </location>
</feature>
<dbReference type="Proteomes" id="UP000593564">
    <property type="component" value="Unassembled WGS sequence"/>
</dbReference>
<feature type="transmembrane region" description="Helical" evidence="6">
    <location>
        <begin position="64"/>
        <end position="83"/>
    </location>
</feature>
<dbReference type="InterPro" id="IPR000620">
    <property type="entry name" value="EamA_dom"/>
</dbReference>
<proteinExistence type="inferred from homology"/>
<evidence type="ECO:0000256" key="2">
    <source>
        <dbReference type="ARBA" id="ARBA00007635"/>
    </source>
</evidence>
<comment type="similarity">
    <text evidence="2 6">Belongs to the drug/metabolite transporter (DMT) superfamily. Plant drug/metabolite exporter (P-DME) (TC 2.A.7.4) family.</text>
</comment>
<evidence type="ECO:0000256" key="6">
    <source>
        <dbReference type="RuleBase" id="RU363077"/>
    </source>
</evidence>
<organism evidence="8 9">
    <name type="scientific">Camellia sinensis</name>
    <name type="common">Tea plant</name>
    <name type="synonym">Thea sinensis</name>
    <dbReference type="NCBI Taxonomy" id="4442"/>
    <lineage>
        <taxon>Eukaryota</taxon>
        <taxon>Viridiplantae</taxon>
        <taxon>Streptophyta</taxon>
        <taxon>Embryophyta</taxon>
        <taxon>Tracheophyta</taxon>
        <taxon>Spermatophyta</taxon>
        <taxon>Magnoliopsida</taxon>
        <taxon>eudicotyledons</taxon>
        <taxon>Gunneridae</taxon>
        <taxon>Pentapetalae</taxon>
        <taxon>asterids</taxon>
        <taxon>Ericales</taxon>
        <taxon>Theaceae</taxon>
        <taxon>Camellia</taxon>
    </lineage>
</organism>
<dbReference type="Pfam" id="PF00892">
    <property type="entry name" value="EamA"/>
    <property type="match status" value="1"/>
</dbReference>
<protein>
    <recommendedName>
        <fullName evidence="6">WAT1-related protein</fullName>
    </recommendedName>
</protein>
<keyword evidence="3 6" id="KW-0812">Transmembrane</keyword>
<evidence type="ECO:0000256" key="1">
    <source>
        <dbReference type="ARBA" id="ARBA00004141"/>
    </source>
</evidence>
<comment type="subcellular location">
    <subcellularLocation>
        <location evidence="1 6">Membrane</location>
        <topology evidence="1 6">Multi-pass membrane protein</topology>
    </subcellularLocation>
</comment>
<keyword evidence="9" id="KW-1185">Reference proteome</keyword>
<feature type="transmembrane region" description="Helical" evidence="6">
    <location>
        <begin position="134"/>
        <end position="152"/>
    </location>
</feature>
<dbReference type="AlphaFoldDB" id="A0A7J7HHZ9"/>
<dbReference type="InterPro" id="IPR037185">
    <property type="entry name" value="EmrE-like"/>
</dbReference>
<gene>
    <name evidence="8" type="ORF">HYC85_009971</name>
</gene>
<evidence type="ECO:0000313" key="9">
    <source>
        <dbReference type="Proteomes" id="UP000593564"/>
    </source>
</evidence>
<comment type="caution">
    <text evidence="8">The sequence shown here is derived from an EMBL/GenBank/DDBJ whole genome shotgun (WGS) entry which is preliminary data.</text>
</comment>
<name>A0A7J7HHZ9_CAMSI</name>
<evidence type="ECO:0000256" key="4">
    <source>
        <dbReference type="ARBA" id="ARBA00022989"/>
    </source>
</evidence>
<evidence type="ECO:0000259" key="7">
    <source>
        <dbReference type="Pfam" id="PF00892"/>
    </source>
</evidence>
<keyword evidence="4 6" id="KW-1133">Transmembrane helix</keyword>
<feature type="transmembrane region" description="Helical" evidence="6">
    <location>
        <begin position="159"/>
        <end position="180"/>
    </location>
</feature>
<dbReference type="GO" id="GO:0022857">
    <property type="term" value="F:transmembrane transporter activity"/>
    <property type="evidence" value="ECO:0007669"/>
    <property type="project" value="InterPro"/>
</dbReference>
<dbReference type="InterPro" id="IPR030184">
    <property type="entry name" value="WAT1-related"/>
</dbReference>